<keyword evidence="1" id="KW-0472">Membrane</keyword>
<proteinExistence type="predicted"/>
<keyword evidence="1" id="KW-0812">Transmembrane</keyword>
<dbReference type="EMBL" id="QTSX02005839">
    <property type="protein sequence ID" value="KAJ9056984.1"/>
    <property type="molecule type" value="Genomic_DNA"/>
</dbReference>
<comment type="caution">
    <text evidence="1">The sequence shown here is derived from an EMBL/GenBank/DDBJ whole genome shotgun (WGS) entry which is preliminary data.</text>
</comment>
<sequence>MPSLKYSSKSTFFQRLICLLLDVEFVWWIAHLSTVYNGVKYYLWLLRVSSKSAWAYPLVFLSSIVTYGLILLKAGESDARLSQKFQRLLFTETGAYLLLSVVWTLYPPILTAPLPYILYSLIHAVNFLRTNVLFCFFPRAEEEIDRIKRNPSTEPVLVSSLLSLVLRDFIYRVYAMVVWMISKVEILVTTPLLLLFCVYSKKFTPLILYLYFLFQRFRNSVVAKRLISQFTSAADAFLLSDDRNPVLRSAYSSAKSLLGRRFQPQPQKAPTALKPS</sequence>
<organism evidence="1 2">
    <name type="scientific">Entomophthora muscae</name>
    <dbReference type="NCBI Taxonomy" id="34485"/>
    <lineage>
        <taxon>Eukaryota</taxon>
        <taxon>Fungi</taxon>
        <taxon>Fungi incertae sedis</taxon>
        <taxon>Zoopagomycota</taxon>
        <taxon>Entomophthoromycotina</taxon>
        <taxon>Entomophthoromycetes</taxon>
        <taxon>Entomophthorales</taxon>
        <taxon>Entomophthoraceae</taxon>
        <taxon>Entomophthora</taxon>
    </lineage>
</organism>
<accession>A0ACC2S3W9</accession>
<reference evidence="1" key="1">
    <citation type="submission" date="2022-04" db="EMBL/GenBank/DDBJ databases">
        <title>Genome of the entomopathogenic fungus Entomophthora muscae.</title>
        <authorList>
            <person name="Elya C."/>
            <person name="Lovett B.R."/>
            <person name="Lee E."/>
            <person name="Macias A.M."/>
            <person name="Hajek A.E."/>
            <person name="De Bivort B.L."/>
            <person name="Kasson M.T."/>
            <person name="De Fine Licht H.H."/>
            <person name="Stajich J.E."/>
        </authorList>
    </citation>
    <scope>NUCLEOTIDE SEQUENCE</scope>
    <source>
        <strain evidence="1">Berkeley</strain>
    </source>
</reference>
<dbReference type="Proteomes" id="UP001165960">
    <property type="component" value="Unassembled WGS sequence"/>
</dbReference>
<keyword evidence="2" id="KW-1185">Reference proteome</keyword>
<protein>
    <submittedName>
        <fullName evidence="1">Transmembrane nucleoporin</fullName>
    </submittedName>
</protein>
<gene>
    <name evidence="1" type="primary">POM33_6</name>
    <name evidence="1" type="ORF">DSO57_1026835</name>
</gene>
<evidence type="ECO:0000313" key="2">
    <source>
        <dbReference type="Proteomes" id="UP001165960"/>
    </source>
</evidence>
<name>A0ACC2S3W9_9FUNG</name>
<evidence type="ECO:0000313" key="1">
    <source>
        <dbReference type="EMBL" id="KAJ9056984.1"/>
    </source>
</evidence>